<comment type="similarity">
    <text evidence="1">Belongs to the cullin family.</text>
</comment>
<dbReference type="VEuPathDB" id="TrichDB:TVAGG3_0516110"/>
<dbReference type="SMR" id="A2EFX5"/>
<reference evidence="3" key="1">
    <citation type="submission" date="2006-10" db="EMBL/GenBank/DDBJ databases">
        <authorList>
            <person name="Amadeo P."/>
            <person name="Zhao Q."/>
            <person name="Wortman J."/>
            <person name="Fraser-Liggett C."/>
            <person name="Carlton J."/>
        </authorList>
    </citation>
    <scope>NUCLEOTIDE SEQUENCE</scope>
    <source>
        <strain evidence="3">G3</strain>
    </source>
</reference>
<evidence type="ECO:0000313" key="3">
    <source>
        <dbReference type="EMBL" id="EAY08431.1"/>
    </source>
</evidence>
<dbReference type="InParanoid" id="A2EFX5"/>
<dbReference type="InterPro" id="IPR045093">
    <property type="entry name" value="Cullin"/>
</dbReference>
<dbReference type="KEGG" id="tva:4766330"/>
<evidence type="ECO:0000259" key="2">
    <source>
        <dbReference type="PROSITE" id="PS50069"/>
    </source>
</evidence>
<dbReference type="GO" id="GO:0031461">
    <property type="term" value="C:cullin-RING ubiquitin ligase complex"/>
    <property type="evidence" value="ECO:0000318"/>
    <property type="project" value="GO_Central"/>
</dbReference>
<dbReference type="VEuPathDB" id="TrichDB:TVAG_354900"/>
<dbReference type="GO" id="GO:0031625">
    <property type="term" value="F:ubiquitin protein ligase binding"/>
    <property type="evidence" value="ECO:0000318"/>
    <property type="project" value="GO_Central"/>
</dbReference>
<evidence type="ECO:0000313" key="4">
    <source>
        <dbReference type="Proteomes" id="UP000001542"/>
    </source>
</evidence>
<dbReference type="AlphaFoldDB" id="A2EFX5"/>
<evidence type="ECO:0000256" key="1">
    <source>
        <dbReference type="PROSITE-ProRule" id="PRU00330"/>
    </source>
</evidence>
<dbReference type="GO" id="GO:0016567">
    <property type="term" value="P:protein ubiquitination"/>
    <property type="evidence" value="ECO:0000318"/>
    <property type="project" value="GO_Central"/>
</dbReference>
<dbReference type="Gene3D" id="1.20.1310.10">
    <property type="entry name" value="Cullin Repeats"/>
    <property type="match status" value="1"/>
</dbReference>
<dbReference type="PROSITE" id="PS50069">
    <property type="entry name" value="CULLIN_2"/>
    <property type="match status" value="1"/>
</dbReference>
<proteinExistence type="inferred from homology"/>
<gene>
    <name evidence="3" type="ORF">TVAG_354900</name>
</gene>
<dbReference type="InterPro" id="IPR016158">
    <property type="entry name" value="Cullin_homology"/>
</dbReference>
<feature type="domain" description="Cullin family profile" evidence="2">
    <location>
        <begin position="222"/>
        <end position="355"/>
    </location>
</feature>
<dbReference type="PANTHER" id="PTHR11932">
    <property type="entry name" value="CULLIN"/>
    <property type="match status" value="1"/>
</dbReference>
<accession>A2EFX5</accession>
<dbReference type="SUPFAM" id="SSF75632">
    <property type="entry name" value="Cullin homology domain"/>
    <property type="match status" value="1"/>
</dbReference>
<keyword evidence="4" id="KW-1185">Reference proteome</keyword>
<organism evidence="3 4">
    <name type="scientific">Trichomonas vaginalis (strain ATCC PRA-98 / G3)</name>
    <dbReference type="NCBI Taxonomy" id="412133"/>
    <lineage>
        <taxon>Eukaryota</taxon>
        <taxon>Metamonada</taxon>
        <taxon>Parabasalia</taxon>
        <taxon>Trichomonadida</taxon>
        <taxon>Trichomonadidae</taxon>
        <taxon>Trichomonas</taxon>
    </lineage>
</organism>
<sequence length="524" mass="61219">MEKIFQETNNYIDTLRISQEKETKLQWIIDFIIKIGLEKEFLQSFEENSKNFLFRNPITDYQSTTIISQVDEIISNNKSIFQSINSSFLEKIDNLYRSLAYNTFIVSELSTIFDNAFDLQDKNAFKTITNFINSSNIEGLVDKYKNLWISRLSTYLNSLFSMTNNSCIPKLISVYNFIKSFNDEIPSGLQGDLLLLLQRFLNDSNTFGIYMIARYIHNIIVTEEVTDQKMKDVVSILSLFDDTDQFSQFYHHFLCNRLLRYFTPPPAIEKNSVISFSPFIEESIMKQINRMMDEMENVEIFEHSSEMNIKFIAVTSGLWIVPLSKQLFVPPEVEIARESYRKHYKEKFPKRALNFTPLVDHVTFKYKGVSWSGFYPYLAVLMAISEDKNIFEIGLTQKCIPEVVNALLKLGLIQRMAGKYILASNFKPQRKLNKLPQLSIFLPQVPRKLDHKELFSKKKPKLEFLITRTMKNYEGVSADELYQQIANTSQFSIHRKEFDCCIASLIATEQITMDCNQKLHYNPF</sequence>
<dbReference type="OMA" id="VCETIML"/>
<protein>
    <recommendedName>
        <fullName evidence="2">Cullin family profile domain-containing protein</fullName>
    </recommendedName>
</protein>
<dbReference type="SUPFAM" id="SSF46785">
    <property type="entry name" value="Winged helix' DNA-binding domain"/>
    <property type="match status" value="1"/>
</dbReference>
<dbReference type="GO" id="GO:0006511">
    <property type="term" value="P:ubiquitin-dependent protein catabolic process"/>
    <property type="evidence" value="ECO:0007669"/>
    <property type="project" value="InterPro"/>
</dbReference>
<reference evidence="3" key="2">
    <citation type="journal article" date="2007" name="Science">
        <title>Draft genome sequence of the sexually transmitted pathogen Trichomonas vaginalis.</title>
        <authorList>
            <person name="Carlton J.M."/>
            <person name="Hirt R.P."/>
            <person name="Silva J.C."/>
            <person name="Delcher A.L."/>
            <person name="Schatz M."/>
            <person name="Zhao Q."/>
            <person name="Wortman J.R."/>
            <person name="Bidwell S.L."/>
            <person name="Alsmark U.C.M."/>
            <person name="Besteiro S."/>
            <person name="Sicheritz-Ponten T."/>
            <person name="Noel C.J."/>
            <person name="Dacks J.B."/>
            <person name="Foster P.G."/>
            <person name="Simillion C."/>
            <person name="Van de Peer Y."/>
            <person name="Miranda-Saavedra D."/>
            <person name="Barton G.J."/>
            <person name="Westrop G.D."/>
            <person name="Mueller S."/>
            <person name="Dessi D."/>
            <person name="Fiori P.L."/>
            <person name="Ren Q."/>
            <person name="Paulsen I."/>
            <person name="Zhang H."/>
            <person name="Bastida-Corcuera F.D."/>
            <person name="Simoes-Barbosa A."/>
            <person name="Brown M.T."/>
            <person name="Hayes R.D."/>
            <person name="Mukherjee M."/>
            <person name="Okumura C.Y."/>
            <person name="Schneider R."/>
            <person name="Smith A.J."/>
            <person name="Vanacova S."/>
            <person name="Villalvazo M."/>
            <person name="Haas B.J."/>
            <person name="Pertea M."/>
            <person name="Feldblyum T.V."/>
            <person name="Utterback T.R."/>
            <person name="Shu C.L."/>
            <person name="Osoegawa K."/>
            <person name="de Jong P.J."/>
            <person name="Hrdy I."/>
            <person name="Horvathova L."/>
            <person name="Zubacova Z."/>
            <person name="Dolezal P."/>
            <person name="Malik S.B."/>
            <person name="Logsdon J.M. Jr."/>
            <person name="Henze K."/>
            <person name="Gupta A."/>
            <person name="Wang C.C."/>
            <person name="Dunne R.L."/>
            <person name="Upcroft J.A."/>
            <person name="Upcroft P."/>
            <person name="White O."/>
            <person name="Salzberg S.L."/>
            <person name="Tang P."/>
            <person name="Chiu C.-H."/>
            <person name="Lee Y.-S."/>
            <person name="Embley T.M."/>
            <person name="Coombs G.H."/>
            <person name="Mottram J.C."/>
            <person name="Tachezy J."/>
            <person name="Fraser-Liggett C.M."/>
            <person name="Johnson P.J."/>
        </authorList>
    </citation>
    <scope>NUCLEOTIDE SEQUENCE [LARGE SCALE GENOMIC DNA]</scope>
    <source>
        <strain evidence="3">G3</strain>
    </source>
</reference>
<dbReference type="RefSeq" id="XP_001320654.1">
    <property type="nucleotide sequence ID" value="XM_001320619.1"/>
</dbReference>
<dbReference type="InterPro" id="IPR036390">
    <property type="entry name" value="WH_DNA-bd_sf"/>
</dbReference>
<dbReference type="EMBL" id="DS113378">
    <property type="protein sequence ID" value="EAY08431.1"/>
    <property type="molecule type" value="Genomic_DNA"/>
</dbReference>
<dbReference type="InterPro" id="IPR036317">
    <property type="entry name" value="Cullin_homology_sf"/>
</dbReference>
<dbReference type="Proteomes" id="UP000001542">
    <property type="component" value="Unassembled WGS sequence"/>
</dbReference>
<name>A2EFX5_TRIV3</name>